<name>A0ABR9PSR0_9BACT</name>
<feature type="domain" description="FTP" evidence="11">
    <location>
        <begin position="96"/>
        <end position="133"/>
    </location>
</feature>
<keyword evidence="6" id="KW-0862">Zinc</keyword>
<dbReference type="PRINTS" id="PR00730">
    <property type="entry name" value="THERMOLYSIN"/>
</dbReference>
<evidence type="ECO:0000313" key="12">
    <source>
        <dbReference type="EMBL" id="MBE4750951.1"/>
    </source>
</evidence>
<evidence type="ECO:0000256" key="7">
    <source>
        <dbReference type="ARBA" id="ARBA00023049"/>
    </source>
</evidence>
<dbReference type="InterPro" id="IPR001570">
    <property type="entry name" value="Peptidase_M4_C_domain"/>
</dbReference>
<dbReference type="EMBL" id="JAAIYO010000007">
    <property type="protein sequence ID" value="MBE4750951.1"/>
    <property type="molecule type" value="Genomic_DNA"/>
</dbReference>
<dbReference type="InterPro" id="IPR011096">
    <property type="entry name" value="FTP_domain"/>
</dbReference>
<accession>A0ABR9PSR0</accession>
<dbReference type="InterPro" id="IPR027268">
    <property type="entry name" value="Peptidase_M4/M1_CTD_sf"/>
</dbReference>
<dbReference type="InterPro" id="IPR013856">
    <property type="entry name" value="Peptidase_M4_domain"/>
</dbReference>
<evidence type="ECO:0000256" key="2">
    <source>
        <dbReference type="ARBA" id="ARBA00022670"/>
    </source>
</evidence>
<dbReference type="Pfam" id="PF02868">
    <property type="entry name" value="Peptidase_M4_C"/>
    <property type="match status" value="1"/>
</dbReference>
<dbReference type="Proteomes" id="UP001516472">
    <property type="component" value="Unassembled WGS sequence"/>
</dbReference>
<keyword evidence="4" id="KW-0732">Signal</keyword>
<keyword evidence="13" id="KW-1185">Reference proteome</keyword>
<evidence type="ECO:0000313" key="13">
    <source>
        <dbReference type="Proteomes" id="UP001516472"/>
    </source>
</evidence>
<protein>
    <submittedName>
        <fullName evidence="12">Peptidase M4 family protein</fullName>
    </submittedName>
</protein>
<dbReference type="PANTHER" id="PTHR33794:SF1">
    <property type="entry name" value="BACILLOLYSIN"/>
    <property type="match status" value="1"/>
</dbReference>
<evidence type="ECO:0000256" key="3">
    <source>
        <dbReference type="ARBA" id="ARBA00022723"/>
    </source>
</evidence>
<feature type="domain" description="Peptidase M4 C-terminal" evidence="10">
    <location>
        <begin position="384"/>
        <end position="528"/>
    </location>
</feature>
<keyword evidence="5" id="KW-0378">Hydrolase</keyword>
<evidence type="ECO:0000256" key="5">
    <source>
        <dbReference type="ARBA" id="ARBA00022801"/>
    </source>
</evidence>
<sequence length="801" mass="84346">MAPAAPWAHPHQPPGAPHVKRPHPNSIALATTLLLSAGTASAASRVDLHAQDVGALRQQRAALSSTGGADRTQDRHAQVLGLDAESRLSLIRSVSDHGVRNHRYQQTFRGLPIFGEHVIVNEDASGELRALFGRKVTGLEREISGDAPRLTAAQALDIAKGASLGNRVGVMRITDEKAPLMIFIDDDGRAHKGYVVSYFADTFFGGAPTRPMVIVDAEDGRVLKQWENLQHVLVGTGPGGNLKTGAYDYGTHYGYLDVAQSGTTCTMTNANVKTVDLNGGTSGATAFSYACPRNTVRNINGAYSPLNDAHYFGSVIFNMYQAYIARAPLTFQLTMRVHYSSRYENAFWNGSAMTFGDGATTFYPLVSLDVASHEVSHGFTEQNSGLVYSGQSGGINEAYSDIAGEAAEYYMRGSNDFLVGADIFKSSGALRYMANPPQDGVSIDHASGYYNGLDVHYSSGVYNKAFYLLATKAGWNTQRAFQVFARANDLYWSPSTDFNQGACGVQAAAQDYGYTVSDVSSAFAAVGVDCGGVVELFRRTDASGKLTIAVFERYSPTSASHNTNFAVSVPGDFVVVGGGAEGKVSPEGNLLTASYPDSGLTSWLVSTKDHVQPDPVRVRGWAIGLKVAGLTAAQLRSHLSVTTATSATVNHPDVTATVPAGYVLAGGGIRVNWSGAGNLATGSAPSGNSAWRVRSKDLETHSPASAQAYAIGIRSSIPGVGTIGNVVNGGTSAVASHPSYTATLGTAYALTGCGAFVNWSGDGSLLWRIKPVNSGCSVASKDHIAVSPASITGYAVGLQVF</sequence>
<dbReference type="Gene3D" id="1.10.390.10">
    <property type="entry name" value="Neutral Protease Domain 2"/>
    <property type="match status" value="1"/>
</dbReference>
<comment type="similarity">
    <text evidence="1">Belongs to the peptidase M4 family.</text>
</comment>
<dbReference type="InterPro" id="IPR023612">
    <property type="entry name" value="Peptidase_M4"/>
</dbReference>
<evidence type="ECO:0000256" key="8">
    <source>
        <dbReference type="SAM" id="MobiDB-lite"/>
    </source>
</evidence>
<organism evidence="12 13">
    <name type="scientific">Corallococcus soli</name>
    <dbReference type="NCBI Taxonomy" id="2710757"/>
    <lineage>
        <taxon>Bacteria</taxon>
        <taxon>Pseudomonadati</taxon>
        <taxon>Myxococcota</taxon>
        <taxon>Myxococcia</taxon>
        <taxon>Myxococcales</taxon>
        <taxon>Cystobacterineae</taxon>
        <taxon>Myxococcaceae</taxon>
        <taxon>Corallococcus</taxon>
    </lineage>
</organism>
<dbReference type="Gene3D" id="3.10.450.490">
    <property type="match status" value="1"/>
</dbReference>
<dbReference type="Pfam" id="PF01447">
    <property type="entry name" value="Peptidase_M4"/>
    <property type="match status" value="1"/>
</dbReference>
<evidence type="ECO:0000259" key="9">
    <source>
        <dbReference type="Pfam" id="PF01447"/>
    </source>
</evidence>
<evidence type="ECO:0000256" key="4">
    <source>
        <dbReference type="ARBA" id="ARBA00022729"/>
    </source>
</evidence>
<evidence type="ECO:0000259" key="11">
    <source>
        <dbReference type="Pfam" id="PF07504"/>
    </source>
</evidence>
<feature type="region of interest" description="Disordered" evidence="8">
    <location>
        <begin position="1"/>
        <end position="23"/>
    </location>
</feature>
<feature type="compositionally biased region" description="Low complexity" evidence="8">
    <location>
        <begin position="1"/>
        <end position="10"/>
    </location>
</feature>
<evidence type="ECO:0000256" key="6">
    <source>
        <dbReference type="ARBA" id="ARBA00022833"/>
    </source>
</evidence>
<keyword evidence="3" id="KW-0479">Metal-binding</keyword>
<dbReference type="Gene3D" id="3.10.170.10">
    <property type="match status" value="1"/>
</dbReference>
<keyword evidence="7" id="KW-0482">Metalloprotease</keyword>
<dbReference type="Gene3D" id="3.10.450.40">
    <property type="match status" value="1"/>
</dbReference>
<evidence type="ECO:0000256" key="1">
    <source>
        <dbReference type="ARBA" id="ARBA00009388"/>
    </source>
</evidence>
<reference evidence="12 13" key="1">
    <citation type="submission" date="2020-02" db="EMBL/GenBank/DDBJ databases">
        <authorList>
            <person name="Babadi Z.K."/>
            <person name="Risdian C."/>
            <person name="Ebrahimipour G.H."/>
            <person name="Wink J."/>
        </authorList>
    </citation>
    <scope>NUCLEOTIDE SEQUENCE [LARGE SCALE GENOMIC DNA]</scope>
    <source>
        <strain evidence="12 13">ZKHCc1 1396</strain>
    </source>
</reference>
<dbReference type="SUPFAM" id="SSF55486">
    <property type="entry name" value="Metalloproteases ('zincins'), catalytic domain"/>
    <property type="match status" value="1"/>
</dbReference>
<feature type="domain" description="Peptidase M4" evidence="9">
    <location>
        <begin position="243"/>
        <end position="381"/>
    </location>
</feature>
<evidence type="ECO:0000259" key="10">
    <source>
        <dbReference type="Pfam" id="PF02868"/>
    </source>
</evidence>
<dbReference type="PANTHER" id="PTHR33794">
    <property type="entry name" value="BACILLOLYSIN"/>
    <property type="match status" value="1"/>
</dbReference>
<keyword evidence="2" id="KW-0645">Protease</keyword>
<gene>
    <name evidence="12" type="ORF">G4177_22525</name>
</gene>
<dbReference type="InterPro" id="IPR050728">
    <property type="entry name" value="Zinc_Metalloprotease_M4"/>
</dbReference>
<dbReference type="CDD" id="cd09597">
    <property type="entry name" value="M4_TLP"/>
    <property type="match status" value="1"/>
</dbReference>
<dbReference type="Pfam" id="PF07504">
    <property type="entry name" value="FTP"/>
    <property type="match status" value="1"/>
</dbReference>
<comment type="caution">
    <text evidence="12">The sequence shown here is derived from an EMBL/GenBank/DDBJ whole genome shotgun (WGS) entry which is preliminary data.</text>
</comment>
<proteinExistence type="inferred from homology"/>